<sequence length="981" mass="108561">MKRQLLILAAALFSAVLFPAVSGGELRLSGEPALWKFTNGSEFPGAKGKYESRDGLLSLSGDFTGGGRYVGVVSRGRLPPFRELAFRVRGEAGRITLRCLDAEGQTHQYELPAAAAGGEWRELSLPLADSAVHWGGANDGRFRGPAGEIAFLLHAGQLPGRRGTVEIGDITLRGADTAELKFQARPDRLENSFVVPGGTEPVRLRLFSSRPDFTPEELVYTYTDYTGKTVASGQAKYLSGNGGMLEVPPPREVGYYDLLFPALGIHSAVVADRPVSGPADEFFAVDVAASRGVTPLSELEEIFRLLRRNNILWIRDRLTHGVLEPEAGRFDFEAASGRYRQLREAAAREGLKLLDVIHDTPNWNKYPVKLREDRVGDKIAGRYYMHGNNLYPPDLIAAAAGFDAVTRRFQPAEKAVEVWNEPSSPTFDNSFPVEFVSALTKAVSVRFSLTGNPTAVTGIVYSGPPVQNYGLYIANGLLDYVDAVSYHDYQPADTLEDGVFRLREIERESGTARCGIPYWITEAGMPWANRELRAAPADDRRSASEIAGKAIEFRALGIQRYFAFIIKYYSELHKNFGMLDANGAPMRSMAAYTHLVRVLSHKEYLGDFRLPGAVRSRVFGDENGKVACLYVPLRPAAPEKELVLPEGVELLRAEGADGRPLAVENGRIPVGGDGVVYLYFADLPERLLDRNTRAMPLYRAARDYRPAPRCRKPVVIQPDYDLGETFYSGTGIRFGADGTFRCRVRYNNLSGRPVTVEPGIELPRGIVAPDFPAAAFELGPNGSRMLEFTLRATDDLGVARHSLVRLGDRRGNTTPLAVALHRQPSPEHVREGRLSGLPEMENPAAWRKNSAGELTIRRDETDRSIEFRTRFPVGVDRWSYPEFVLPPGVLKDAIAVGFEVKVTPADQIRQMVLMAVCSDTKEHGPYISIAVPAPTGEWEYRSVFLPSYPRPESIRMFRLGVNAFTQEVSVKIRNVRIFHSR</sequence>
<reference evidence="1 2" key="1">
    <citation type="submission" date="2019-08" db="EMBL/GenBank/DDBJ databases">
        <title>In-depth cultivation of the pig gut microbiome towards novel bacterial diversity and tailored functional studies.</title>
        <authorList>
            <person name="Wylensek D."/>
            <person name="Hitch T.C.A."/>
            <person name="Clavel T."/>
        </authorList>
    </citation>
    <scope>NUCLEOTIDE SEQUENCE [LARGE SCALE GENOMIC DNA]</scope>
    <source>
        <strain evidence="1 2">BBE-744-WT-12</strain>
    </source>
</reference>
<dbReference type="SUPFAM" id="SSF51445">
    <property type="entry name" value="(Trans)glycosidases"/>
    <property type="match status" value="1"/>
</dbReference>
<dbReference type="EMBL" id="VUNS01000007">
    <property type="protein sequence ID" value="MST97031.1"/>
    <property type="molecule type" value="Genomic_DNA"/>
</dbReference>
<evidence type="ECO:0000313" key="2">
    <source>
        <dbReference type="Proteomes" id="UP000435649"/>
    </source>
</evidence>
<name>A0A844G316_9BACT</name>
<dbReference type="Proteomes" id="UP000435649">
    <property type="component" value="Unassembled WGS sequence"/>
</dbReference>
<organism evidence="1 2">
    <name type="scientific">Victivallis lenta</name>
    <dbReference type="NCBI Taxonomy" id="2606640"/>
    <lineage>
        <taxon>Bacteria</taxon>
        <taxon>Pseudomonadati</taxon>
        <taxon>Lentisphaerota</taxon>
        <taxon>Lentisphaeria</taxon>
        <taxon>Victivallales</taxon>
        <taxon>Victivallaceae</taxon>
        <taxon>Victivallis</taxon>
    </lineage>
</organism>
<protein>
    <submittedName>
        <fullName evidence="1">Uncharacterized protein</fullName>
    </submittedName>
</protein>
<evidence type="ECO:0000313" key="1">
    <source>
        <dbReference type="EMBL" id="MST97031.1"/>
    </source>
</evidence>
<dbReference type="InterPro" id="IPR017853">
    <property type="entry name" value="GH"/>
</dbReference>
<accession>A0A844G316</accession>
<dbReference type="RefSeq" id="WP_154417825.1">
    <property type="nucleotide sequence ID" value="NZ_VUNS01000007.1"/>
</dbReference>
<gene>
    <name evidence="1" type="ORF">FYJ85_08245</name>
</gene>
<comment type="caution">
    <text evidence="1">The sequence shown here is derived from an EMBL/GenBank/DDBJ whole genome shotgun (WGS) entry which is preliminary data.</text>
</comment>
<dbReference type="Gene3D" id="3.20.20.80">
    <property type="entry name" value="Glycosidases"/>
    <property type="match status" value="1"/>
</dbReference>
<proteinExistence type="predicted"/>
<dbReference type="AlphaFoldDB" id="A0A844G316"/>
<keyword evidence="2" id="KW-1185">Reference proteome</keyword>